<proteinExistence type="predicted"/>
<evidence type="ECO:0000256" key="7">
    <source>
        <dbReference type="ARBA" id="ARBA00023235"/>
    </source>
</evidence>
<dbReference type="SUPFAM" id="SSF52540">
    <property type="entry name" value="P-loop containing nucleoside triphosphate hydrolases"/>
    <property type="match status" value="1"/>
</dbReference>
<comment type="subcellular location">
    <subcellularLocation>
        <location evidence="1">Cytoplasm</location>
        <location evidence="1">Cytoskeleton</location>
        <location evidence="1">Spindle pole</location>
    </subcellularLocation>
</comment>
<accession>A0A2V0NL87</accession>
<feature type="region of interest" description="Disordered" evidence="8">
    <location>
        <begin position="81"/>
        <end position="148"/>
    </location>
</feature>
<protein>
    <submittedName>
        <fullName evidence="10">Katanin p60 ATPase-containing subunit A-like protein</fullName>
    </submittedName>
</protein>
<dbReference type="STRING" id="307507.A0A2V0NL87"/>
<evidence type="ECO:0000313" key="10">
    <source>
        <dbReference type="EMBL" id="GBF88158.1"/>
    </source>
</evidence>
<comment type="caution">
    <text evidence="10">The sequence shown here is derived from an EMBL/GenBank/DDBJ whole genome shotgun (WGS) entry which is preliminary data.</text>
</comment>
<feature type="compositionally biased region" description="Gly residues" evidence="8">
    <location>
        <begin position="465"/>
        <end position="495"/>
    </location>
</feature>
<dbReference type="InterPro" id="IPR050304">
    <property type="entry name" value="MT-severing_AAA_ATPase"/>
</dbReference>
<dbReference type="FunFam" id="3.40.50.300:FF:002850">
    <property type="entry name" value="Katanin p60 ATPase-containing subunit A-like 2"/>
    <property type="match status" value="1"/>
</dbReference>
<dbReference type="GO" id="GO:0000922">
    <property type="term" value="C:spindle pole"/>
    <property type="evidence" value="ECO:0007669"/>
    <property type="project" value="UniProtKB-SubCell"/>
</dbReference>
<name>A0A2V0NL87_9CHLO</name>
<dbReference type="InterPro" id="IPR003959">
    <property type="entry name" value="ATPase_AAA_core"/>
</dbReference>
<keyword evidence="7" id="KW-0413">Isomerase</keyword>
<dbReference type="GO" id="GO:0005874">
    <property type="term" value="C:microtubule"/>
    <property type="evidence" value="ECO:0007669"/>
    <property type="project" value="UniProtKB-KW"/>
</dbReference>
<evidence type="ECO:0000256" key="6">
    <source>
        <dbReference type="ARBA" id="ARBA00023212"/>
    </source>
</evidence>
<dbReference type="SMART" id="SM00382">
    <property type="entry name" value="AAA"/>
    <property type="match status" value="1"/>
</dbReference>
<dbReference type="PANTHER" id="PTHR23074">
    <property type="entry name" value="AAA DOMAIN-CONTAINING"/>
    <property type="match status" value="1"/>
</dbReference>
<dbReference type="Pfam" id="PF17862">
    <property type="entry name" value="AAA_lid_3"/>
    <property type="match status" value="1"/>
</dbReference>
<dbReference type="PROSITE" id="PS50896">
    <property type="entry name" value="LISH"/>
    <property type="match status" value="1"/>
</dbReference>
<dbReference type="PANTHER" id="PTHR23074:SF78">
    <property type="entry name" value="KATANIN P60 ATPASE-CONTAINING SUBUNIT A-LIKE 2"/>
    <property type="match status" value="1"/>
</dbReference>
<feature type="region of interest" description="Disordered" evidence="8">
    <location>
        <begin position="184"/>
        <end position="215"/>
    </location>
</feature>
<reference evidence="10 11" key="1">
    <citation type="journal article" date="2018" name="Sci. Rep.">
        <title>Raphidocelis subcapitata (=Pseudokirchneriella subcapitata) provides an insight into genome evolution and environmental adaptations in the Sphaeropleales.</title>
        <authorList>
            <person name="Suzuki S."/>
            <person name="Yamaguchi H."/>
            <person name="Nakajima N."/>
            <person name="Kawachi M."/>
        </authorList>
    </citation>
    <scope>NUCLEOTIDE SEQUENCE [LARGE SCALE GENOMIC DNA]</scope>
    <source>
        <strain evidence="10 11">NIES-35</strain>
    </source>
</reference>
<feature type="region of interest" description="Disordered" evidence="8">
    <location>
        <begin position="586"/>
        <end position="605"/>
    </location>
</feature>
<dbReference type="PRINTS" id="PR00830">
    <property type="entry name" value="ENDOLAPTASE"/>
</dbReference>
<evidence type="ECO:0000313" key="11">
    <source>
        <dbReference type="Proteomes" id="UP000247498"/>
    </source>
</evidence>
<evidence type="ECO:0000256" key="4">
    <source>
        <dbReference type="ARBA" id="ARBA00022741"/>
    </source>
</evidence>
<evidence type="ECO:0000256" key="1">
    <source>
        <dbReference type="ARBA" id="ARBA00004647"/>
    </source>
</evidence>
<keyword evidence="6" id="KW-0206">Cytoskeleton</keyword>
<dbReference type="GO" id="GO:0016853">
    <property type="term" value="F:isomerase activity"/>
    <property type="evidence" value="ECO:0007669"/>
    <property type="project" value="UniProtKB-KW"/>
</dbReference>
<keyword evidence="3" id="KW-0493">Microtubule</keyword>
<keyword evidence="11" id="KW-1185">Reference proteome</keyword>
<dbReference type="Proteomes" id="UP000247498">
    <property type="component" value="Unassembled WGS sequence"/>
</dbReference>
<dbReference type="EMBL" id="BDRX01000003">
    <property type="protein sequence ID" value="GBF88158.1"/>
    <property type="molecule type" value="Genomic_DNA"/>
</dbReference>
<dbReference type="InterPro" id="IPR027417">
    <property type="entry name" value="P-loop_NTPase"/>
</dbReference>
<gene>
    <name evidence="10" type="ORF">Rsub_00870</name>
</gene>
<dbReference type="Gene3D" id="3.40.50.300">
    <property type="entry name" value="P-loop containing nucleotide triphosphate hydrolases"/>
    <property type="match status" value="1"/>
</dbReference>
<evidence type="ECO:0000256" key="2">
    <source>
        <dbReference type="ARBA" id="ARBA00022490"/>
    </source>
</evidence>
<keyword evidence="5" id="KW-0067">ATP-binding</keyword>
<sequence length="643" mass="62873">MPAASGADAELHSAAARARDVAERRGRERRAALVVLVLRFLAACGYRGALQRLEEESGLSLRKVDAADNVDLLRVLSEWEEREEARWGRRPRLTRAVTPPDAAAPPAGGSAAGASNSGGSASASRAAVGGGGSGSSGAPFTGQMAARQRREKAAAGAVTAAAAAATGAGAAGAAQLQDAAPSSKRKGLAAVQQLQSAAAGSGPGPSADPDCGPGGLSLEGRACGGGAGDAGGFGGGVGGGSGAWDASDGDSLAAALMEPRIPASLQGELRELALAVARDTRLDARPSVAWDDVAGLSEAKALLHEAVVAPARYPELFTGLLAPWRGLLLYGPPGTGKTLLARAVAARAGGAFFSVGASSLVSKWRGESEKLVRALFEVARAAAPSVIFLDEHEASRRVKSELLVQLDGLAAAGTHGSGGGGAPVFVLALLRRLEKRVYVPLPDAAARRAMLGALLAGRCGERDGGSGGGGGGGQAAGGGGRGESQPGSGVGGAIPGGKPPAGAPPSGARRDGSGPPFVDLDALAAATEGYSGADVAALARDAAMRPLRRLLARLDAPCACGGGGGGGAGGRAAACTCSRGGAVPRGPSASASGAAGPLSSGAPPSAGPITAADAAAALAAVRPGAALHAEKYAQFRERFGRGL</sequence>
<dbReference type="InParanoid" id="A0A2V0NL87"/>
<feature type="compositionally biased region" description="Low complexity" evidence="8">
    <location>
        <begin position="104"/>
        <end position="127"/>
    </location>
</feature>
<organism evidence="10 11">
    <name type="scientific">Raphidocelis subcapitata</name>
    <dbReference type="NCBI Taxonomy" id="307507"/>
    <lineage>
        <taxon>Eukaryota</taxon>
        <taxon>Viridiplantae</taxon>
        <taxon>Chlorophyta</taxon>
        <taxon>core chlorophytes</taxon>
        <taxon>Chlorophyceae</taxon>
        <taxon>CS clade</taxon>
        <taxon>Sphaeropleales</taxon>
        <taxon>Selenastraceae</taxon>
        <taxon>Raphidocelis</taxon>
    </lineage>
</organism>
<feature type="domain" description="AAA+ ATPase" evidence="9">
    <location>
        <begin position="323"/>
        <end position="443"/>
    </location>
</feature>
<evidence type="ECO:0000256" key="3">
    <source>
        <dbReference type="ARBA" id="ARBA00022701"/>
    </source>
</evidence>
<dbReference type="GO" id="GO:0005524">
    <property type="term" value="F:ATP binding"/>
    <property type="evidence" value="ECO:0007669"/>
    <property type="project" value="UniProtKB-KW"/>
</dbReference>
<dbReference type="Pfam" id="PF00004">
    <property type="entry name" value="AAA"/>
    <property type="match status" value="1"/>
</dbReference>
<keyword evidence="2" id="KW-0963">Cytoplasm</keyword>
<evidence type="ECO:0000256" key="8">
    <source>
        <dbReference type="SAM" id="MobiDB-lite"/>
    </source>
</evidence>
<feature type="region of interest" description="Disordered" evidence="8">
    <location>
        <begin position="463"/>
        <end position="519"/>
    </location>
</feature>
<dbReference type="InterPro" id="IPR041569">
    <property type="entry name" value="AAA_lid_3"/>
</dbReference>
<keyword evidence="4" id="KW-0547">Nucleotide-binding</keyword>
<evidence type="ECO:0000256" key="5">
    <source>
        <dbReference type="ARBA" id="ARBA00022840"/>
    </source>
</evidence>
<dbReference type="Gene3D" id="1.10.8.60">
    <property type="match status" value="2"/>
</dbReference>
<evidence type="ECO:0000259" key="9">
    <source>
        <dbReference type="SMART" id="SM00382"/>
    </source>
</evidence>
<dbReference type="AlphaFoldDB" id="A0A2V0NL87"/>
<feature type="compositionally biased region" description="Low complexity" evidence="8">
    <location>
        <begin position="196"/>
        <end position="211"/>
    </location>
</feature>
<dbReference type="GO" id="GO:0016887">
    <property type="term" value="F:ATP hydrolysis activity"/>
    <property type="evidence" value="ECO:0007669"/>
    <property type="project" value="InterPro"/>
</dbReference>
<dbReference type="InterPro" id="IPR003593">
    <property type="entry name" value="AAA+_ATPase"/>
</dbReference>
<dbReference type="InterPro" id="IPR006594">
    <property type="entry name" value="LisH"/>
</dbReference>
<dbReference type="SMART" id="SM00667">
    <property type="entry name" value="LisH"/>
    <property type="match status" value="1"/>
</dbReference>